<feature type="region of interest" description="Disordered" evidence="1">
    <location>
        <begin position="1"/>
        <end position="22"/>
    </location>
</feature>
<evidence type="ECO:0000256" key="1">
    <source>
        <dbReference type="SAM" id="MobiDB-lite"/>
    </source>
</evidence>
<feature type="transmembrane region" description="Helical" evidence="2">
    <location>
        <begin position="57"/>
        <end position="74"/>
    </location>
</feature>
<reference evidence="3 4" key="1">
    <citation type="submission" date="2019-06" db="EMBL/GenBank/DDBJ databases">
        <title>Rhodococcus spaelei sp. nov., isolated from a cave.</title>
        <authorList>
            <person name="Lee S.D."/>
        </authorList>
    </citation>
    <scope>NUCLEOTIDE SEQUENCE [LARGE SCALE GENOMIC DNA]</scope>
    <source>
        <strain evidence="3 4">C9-5</strain>
    </source>
</reference>
<keyword evidence="2" id="KW-1133">Transmembrane helix</keyword>
<feature type="transmembrane region" description="Helical" evidence="2">
    <location>
        <begin position="24"/>
        <end position="45"/>
    </location>
</feature>
<keyword evidence="2" id="KW-0472">Membrane</keyword>
<gene>
    <name evidence="3" type="ORF">FK531_18315</name>
</gene>
<evidence type="ECO:0000313" key="3">
    <source>
        <dbReference type="EMBL" id="TQF66451.1"/>
    </source>
</evidence>
<dbReference type="RefSeq" id="WP_142101864.1">
    <property type="nucleotide sequence ID" value="NZ_VIGH01000008.1"/>
</dbReference>
<evidence type="ECO:0000313" key="4">
    <source>
        <dbReference type="Proteomes" id="UP000316256"/>
    </source>
</evidence>
<protein>
    <submittedName>
        <fullName evidence="3">Uncharacterized protein</fullName>
    </submittedName>
</protein>
<comment type="caution">
    <text evidence="3">The sequence shown here is derived from an EMBL/GenBank/DDBJ whole genome shotgun (WGS) entry which is preliminary data.</text>
</comment>
<dbReference type="Proteomes" id="UP000316256">
    <property type="component" value="Unassembled WGS sequence"/>
</dbReference>
<feature type="compositionally biased region" description="Basic residues" evidence="1">
    <location>
        <begin position="10"/>
        <end position="20"/>
    </location>
</feature>
<dbReference type="AlphaFoldDB" id="A0A541B2A8"/>
<dbReference type="OrthoDB" id="9995519at2"/>
<organism evidence="3 4">
    <name type="scientific">Rhodococcus spelaei</name>
    <dbReference type="NCBI Taxonomy" id="2546320"/>
    <lineage>
        <taxon>Bacteria</taxon>
        <taxon>Bacillati</taxon>
        <taxon>Actinomycetota</taxon>
        <taxon>Actinomycetes</taxon>
        <taxon>Mycobacteriales</taxon>
        <taxon>Nocardiaceae</taxon>
        <taxon>Rhodococcus</taxon>
    </lineage>
</organism>
<sequence>MVAIESVRPAKSKRRTRRPISPKVTWSSTAGAVATIVWTVVVSVFPHSFTPSDVASLTGSTATVLVFLHGYWVPDKRRSGHRPRTGKRAIS</sequence>
<proteinExistence type="predicted"/>
<accession>A0A541B2A8</accession>
<name>A0A541B2A8_9NOCA</name>
<keyword evidence="4" id="KW-1185">Reference proteome</keyword>
<keyword evidence="2" id="KW-0812">Transmembrane</keyword>
<dbReference type="EMBL" id="VIGH01000008">
    <property type="protein sequence ID" value="TQF66451.1"/>
    <property type="molecule type" value="Genomic_DNA"/>
</dbReference>
<evidence type="ECO:0000256" key="2">
    <source>
        <dbReference type="SAM" id="Phobius"/>
    </source>
</evidence>